<organism evidence="5 6">
    <name type="scientific">Rhodopirellula maiorica SM1</name>
    <dbReference type="NCBI Taxonomy" id="1265738"/>
    <lineage>
        <taxon>Bacteria</taxon>
        <taxon>Pseudomonadati</taxon>
        <taxon>Planctomycetota</taxon>
        <taxon>Planctomycetia</taxon>
        <taxon>Pirellulales</taxon>
        <taxon>Pirellulaceae</taxon>
        <taxon>Novipirellula</taxon>
    </lineage>
</organism>
<comment type="caution">
    <text evidence="3">Lacks conserved residue(s) required for the propagation of feature annotation.</text>
</comment>
<evidence type="ECO:0000259" key="4">
    <source>
        <dbReference type="PROSITE" id="PS50110"/>
    </source>
</evidence>
<dbReference type="InterPro" id="IPR001789">
    <property type="entry name" value="Sig_transdc_resp-reg_receiver"/>
</dbReference>
<name>M5S4G3_9BACT</name>
<dbReference type="GO" id="GO:0000160">
    <property type="term" value="P:phosphorelay signal transduction system"/>
    <property type="evidence" value="ECO:0007669"/>
    <property type="project" value="InterPro"/>
</dbReference>
<keyword evidence="1 3" id="KW-0597">Phosphoprotein</keyword>
<feature type="domain" description="Response regulatory" evidence="4">
    <location>
        <begin position="95"/>
        <end position="213"/>
    </location>
</feature>
<dbReference type="GO" id="GO:0016301">
    <property type="term" value="F:kinase activity"/>
    <property type="evidence" value="ECO:0007669"/>
    <property type="project" value="UniProtKB-KW"/>
</dbReference>
<feature type="modified residue" description="4-aspartylphosphate" evidence="3">
    <location>
        <position position="144"/>
    </location>
</feature>
<feature type="domain" description="Response regulatory" evidence="4">
    <location>
        <begin position="1"/>
        <end position="66"/>
    </location>
</feature>
<keyword evidence="5" id="KW-0808">Transferase</keyword>
<dbReference type="CDD" id="cd17546">
    <property type="entry name" value="REC_hyHK_CKI1_RcsC-like"/>
    <property type="match status" value="1"/>
</dbReference>
<dbReference type="SMART" id="SM00448">
    <property type="entry name" value="REC"/>
    <property type="match status" value="1"/>
</dbReference>
<keyword evidence="5" id="KW-0418">Kinase</keyword>
<dbReference type="InterPro" id="IPR011006">
    <property type="entry name" value="CheY-like_superfamily"/>
</dbReference>
<proteinExistence type="predicted"/>
<comment type="caution">
    <text evidence="5">The sequence shown here is derived from an EMBL/GenBank/DDBJ whole genome shotgun (WGS) entry which is preliminary data.</text>
</comment>
<dbReference type="PROSITE" id="PS50110">
    <property type="entry name" value="RESPONSE_REGULATORY"/>
    <property type="match status" value="2"/>
</dbReference>
<dbReference type="PATRIC" id="fig|1265738.3.peg.1997"/>
<keyword evidence="2" id="KW-0902">Two-component regulatory system</keyword>
<protein>
    <submittedName>
        <fullName evidence="5">Multi-sensor hybrid histidine kinase</fullName>
    </submittedName>
</protein>
<dbReference type="Gene3D" id="3.40.50.2300">
    <property type="match status" value="2"/>
</dbReference>
<accession>M5S4G3</accession>
<keyword evidence="6" id="KW-1185">Reference proteome</keyword>
<dbReference type="PANTHER" id="PTHR45339">
    <property type="entry name" value="HYBRID SIGNAL TRANSDUCTION HISTIDINE KINASE J"/>
    <property type="match status" value="1"/>
</dbReference>
<reference evidence="5 6" key="1">
    <citation type="journal article" date="2013" name="Mar. Genomics">
        <title>Expression of sulfatases in Rhodopirellula baltica and the diversity of sulfatases in the genus Rhodopirellula.</title>
        <authorList>
            <person name="Wegner C.E."/>
            <person name="Richter-Heitmann T."/>
            <person name="Klindworth A."/>
            <person name="Klockow C."/>
            <person name="Richter M."/>
            <person name="Achstetter T."/>
            <person name="Glockner F.O."/>
            <person name="Harder J."/>
        </authorList>
    </citation>
    <scope>NUCLEOTIDE SEQUENCE [LARGE SCALE GENOMIC DNA]</scope>
    <source>
        <strain evidence="5 6">SM1</strain>
    </source>
</reference>
<evidence type="ECO:0000256" key="2">
    <source>
        <dbReference type="ARBA" id="ARBA00023012"/>
    </source>
</evidence>
<dbReference type="AlphaFoldDB" id="M5S4G3"/>
<dbReference type="Pfam" id="PF00072">
    <property type="entry name" value="Response_reg"/>
    <property type="match status" value="2"/>
</dbReference>
<sequence length="221" mass="24562">MMPEMDGFGFAEQVRTDERLRDTKIIMLSSAAQSGHAKKCQDLGIVRYMTKPVVQSELLNTMLSVVEGPSQAENENNGEPAAEDLELDADTPVLNILLAEDGLVNQRVAMGFLKPRGHNVVIAEDGKQAVQAWENGSFDLILMDVQMPEMDGIEATEWIREKERASGEHIPIIAMTANAMKGDRQRCLDAGMNDYVSKPVQPDSLFEVIEQCISKRDVEKR</sequence>
<evidence type="ECO:0000256" key="3">
    <source>
        <dbReference type="PROSITE-ProRule" id="PRU00169"/>
    </source>
</evidence>
<dbReference type="PANTHER" id="PTHR45339:SF1">
    <property type="entry name" value="HYBRID SIGNAL TRANSDUCTION HISTIDINE KINASE J"/>
    <property type="match status" value="1"/>
</dbReference>
<gene>
    <name evidence="5" type="ORF">RMSM_01996</name>
</gene>
<evidence type="ECO:0000313" key="6">
    <source>
        <dbReference type="Proteomes" id="UP000011991"/>
    </source>
</evidence>
<evidence type="ECO:0000256" key="1">
    <source>
        <dbReference type="ARBA" id="ARBA00022553"/>
    </source>
</evidence>
<dbReference type="Proteomes" id="UP000011991">
    <property type="component" value="Unassembled WGS sequence"/>
</dbReference>
<dbReference type="EMBL" id="ANOG01000281">
    <property type="protein sequence ID" value="EMI21079.1"/>
    <property type="molecule type" value="Genomic_DNA"/>
</dbReference>
<dbReference type="SUPFAM" id="SSF52172">
    <property type="entry name" value="CheY-like"/>
    <property type="match status" value="2"/>
</dbReference>
<evidence type="ECO:0000313" key="5">
    <source>
        <dbReference type="EMBL" id="EMI21079.1"/>
    </source>
</evidence>